<comment type="subcellular location">
    <subcellularLocation>
        <location evidence="1">Nucleus</location>
    </subcellularLocation>
</comment>
<keyword evidence="2" id="KW-0132">Cell division</keyword>
<dbReference type="GO" id="GO:0035825">
    <property type="term" value="P:homologous recombination"/>
    <property type="evidence" value="ECO:0007669"/>
    <property type="project" value="UniProtKB-ARBA"/>
</dbReference>
<feature type="compositionally biased region" description="Polar residues" evidence="8">
    <location>
        <begin position="504"/>
        <end position="513"/>
    </location>
</feature>
<keyword evidence="4" id="KW-0498">Mitosis</keyword>
<evidence type="ECO:0000313" key="10">
    <source>
        <dbReference type="Proteomes" id="UP001085076"/>
    </source>
</evidence>
<dbReference type="Pfam" id="PF20168">
    <property type="entry name" value="PDS5"/>
    <property type="match status" value="1"/>
</dbReference>
<dbReference type="CDD" id="cd20404">
    <property type="entry name" value="Tudor_Agenet_AtEML-like"/>
    <property type="match status" value="1"/>
</dbReference>
<evidence type="ECO:0008006" key="11">
    <source>
        <dbReference type="Google" id="ProtNLM"/>
    </source>
</evidence>
<feature type="region of interest" description="Disordered" evidence="8">
    <location>
        <begin position="573"/>
        <end position="626"/>
    </location>
</feature>
<dbReference type="SUPFAM" id="SSF48371">
    <property type="entry name" value="ARM repeat"/>
    <property type="match status" value="1"/>
</dbReference>
<evidence type="ECO:0000256" key="2">
    <source>
        <dbReference type="ARBA" id="ARBA00022618"/>
    </source>
</evidence>
<dbReference type="InterPro" id="IPR016024">
    <property type="entry name" value="ARM-type_fold"/>
</dbReference>
<evidence type="ECO:0000256" key="8">
    <source>
        <dbReference type="SAM" id="MobiDB-lite"/>
    </source>
</evidence>
<proteinExistence type="predicted"/>
<feature type="compositionally biased region" description="Low complexity" evidence="8">
    <location>
        <begin position="435"/>
        <end position="444"/>
    </location>
</feature>
<accession>A0A9D5CVA4</accession>
<sequence length="626" mass="69533">MNTQPLGWKRKRGAVTLSRETLGQVWIRTSLGMACPEKLLEVKLVEVGSKLLHPPPTVKELLALLDRTETLLSVVEQSPSPTMTTSLFPAAIALVSKEILRHKDEDIKLGVTSCISEITRITAPDAPYDYDVMKEVFQRIVEAFQKLDDISSQSYSRRVSILETVAKVHSCVLMLDLECDALILEMFRHFLKTIGSNNSENVFSSMETIMTLVLEESEDIPSELLSCLLASVKKNSKDVLPAMSRLAEKVIANCGMKLKPFLLDTVNSTGVPLSDFCDIIASLCHGKSEAFGQDDLQASREHLVEDGKLSHQTVSLELPQTSEKEDNKEDLNEKLVGSNIKVWWPEDRKFYDGFIEAFEPATKKHKVVYFDGDVEILLLKNERYELIEDEGEDKHNPSCRGVSKWRQGRKAKSSESISRKAKKGTVRKRPREKSWSGGKNSNSKRQNYFLRPRGRSKGKSPNVTSSWSSRKSKGKPARKIQGSNSRAGKQRKEHWGWSMDDFSETSSSNTPITKTKLKEGGPPRGGNKLKESVPRTGAKSTNAESKTIGNLDVEAVATAINLKTVGRDTLRTSWKNRSPRTSSGKYNVNRGLSSMKGKSSVKQSKILAAKASSDSDEIQESAAAIG</sequence>
<dbReference type="GO" id="GO:0000785">
    <property type="term" value="C:chromatin"/>
    <property type="evidence" value="ECO:0007669"/>
    <property type="project" value="TreeGrafter"/>
</dbReference>
<dbReference type="EMBL" id="JAGGNH010000003">
    <property type="protein sequence ID" value="KAJ0979302.1"/>
    <property type="molecule type" value="Genomic_DNA"/>
</dbReference>
<dbReference type="PANTHER" id="PTHR12663">
    <property type="entry name" value="ANDROGEN INDUCED INHIBITOR OF PROLIFERATION AS3 / PDS5-RELATED"/>
    <property type="match status" value="1"/>
</dbReference>
<feature type="region of interest" description="Disordered" evidence="8">
    <location>
        <begin position="390"/>
        <end position="544"/>
    </location>
</feature>
<comment type="caution">
    <text evidence="9">The sequence shown here is derived from an EMBL/GenBank/DDBJ whole genome shotgun (WGS) entry which is preliminary data.</text>
</comment>
<gene>
    <name evidence="9" type="ORF">J5N97_014776</name>
</gene>
<organism evidence="9 10">
    <name type="scientific">Dioscorea zingiberensis</name>
    <dbReference type="NCBI Taxonomy" id="325984"/>
    <lineage>
        <taxon>Eukaryota</taxon>
        <taxon>Viridiplantae</taxon>
        <taxon>Streptophyta</taxon>
        <taxon>Embryophyta</taxon>
        <taxon>Tracheophyta</taxon>
        <taxon>Spermatophyta</taxon>
        <taxon>Magnoliopsida</taxon>
        <taxon>Liliopsida</taxon>
        <taxon>Dioscoreales</taxon>
        <taxon>Dioscoreaceae</taxon>
        <taxon>Dioscorea</taxon>
    </lineage>
</organism>
<evidence type="ECO:0000256" key="6">
    <source>
        <dbReference type="ARBA" id="ARBA00023242"/>
    </source>
</evidence>
<dbReference type="Proteomes" id="UP001085076">
    <property type="component" value="Miscellaneous, Linkage group lg03"/>
</dbReference>
<dbReference type="OrthoDB" id="200660at2759"/>
<keyword evidence="3" id="KW-0227">DNA damage</keyword>
<evidence type="ECO:0000256" key="1">
    <source>
        <dbReference type="ARBA" id="ARBA00004123"/>
    </source>
</evidence>
<name>A0A9D5CVA4_9LILI</name>
<evidence type="ECO:0000256" key="5">
    <source>
        <dbReference type="ARBA" id="ARBA00023204"/>
    </source>
</evidence>
<feature type="compositionally biased region" description="Basic residues" evidence="8">
    <location>
        <begin position="419"/>
        <end position="431"/>
    </location>
</feature>
<dbReference type="SUPFAM" id="SSF63748">
    <property type="entry name" value="Tudor/PWWP/MBT"/>
    <property type="match status" value="1"/>
</dbReference>
<feature type="compositionally biased region" description="Polar residues" evidence="8">
    <location>
        <begin position="573"/>
        <end position="603"/>
    </location>
</feature>
<evidence type="ECO:0000256" key="4">
    <source>
        <dbReference type="ARBA" id="ARBA00022776"/>
    </source>
</evidence>
<dbReference type="AlphaFoldDB" id="A0A9D5CVA4"/>
<protein>
    <recommendedName>
        <fullName evidence="11">Tudor domain-containing protein</fullName>
    </recommendedName>
</protein>
<dbReference type="GO" id="GO:0006281">
    <property type="term" value="P:DNA repair"/>
    <property type="evidence" value="ECO:0007669"/>
    <property type="project" value="UniProtKB-KW"/>
</dbReference>
<dbReference type="GO" id="GO:0007064">
    <property type="term" value="P:mitotic sister chromatid cohesion"/>
    <property type="evidence" value="ECO:0007669"/>
    <property type="project" value="InterPro"/>
</dbReference>
<dbReference type="Gene3D" id="2.30.30.140">
    <property type="match status" value="1"/>
</dbReference>
<evidence type="ECO:0000256" key="3">
    <source>
        <dbReference type="ARBA" id="ARBA00022763"/>
    </source>
</evidence>
<evidence type="ECO:0000256" key="7">
    <source>
        <dbReference type="ARBA" id="ARBA00023306"/>
    </source>
</evidence>
<feature type="compositionally biased region" description="Polar residues" evidence="8">
    <location>
        <begin position="459"/>
        <end position="469"/>
    </location>
</feature>
<dbReference type="GO" id="GO:0005634">
    <property type="term" value="C:nucleus"/>
    <property type="evidence" value="ECO:0007669"/>
    <property type="project" value="UniProtKB-SubCell"/>
</dbReference>
<dbReference type="InterPro" id="IPR039776">
    <property type="entry name" value="Pds5"/>
</dbReference>
<keyword evidence="7" id="KW-0131">Cell cycle</keyword>
<keyword evidence="6" id="KW-0539">Nucleus</keyword>
<dbReference type="GO" id="GO:0051301">
    <property type="term" value="P:cell division"/>
    <property type="evidence" value="ECO:0007669"/>
    <property type="project" value="UniProtKB-KW"/>
</dbReference>
<evidence type="ECO:0000313" key="9">
    <source>
        <dbReference type="EMBL" id="KAJ0979302.1"/>
    </source>
</evidence>
<reference evidence="9" key="2">
    <citation type="journal article" date="2022" name="Hortic Res">
        <title>The genome of Dioscorea zingiberensis sheds light on the biosynthesis, origin and evolution of the medicinally important diosgenin saponins.</title>
        <authorList>
            <person name="Li Y."/>
            <person name="Tan C."/>
            <person name="Li Z."/>
            <person name="Guo J."/>
            <person name="Li S."/>
            <person name="Chen X."/>
            <person name="Wang C."/>
            <person name="Dai X."/>
            <person name="Yang H."/>
            <person name="Song W."/>
            <person name="Hou L."/>
            <person name="Xu J."/>
            <person name="Tong Z."/>
            <person name="Xu A."/>
            <person name="Yuan X."/>
            <person name="Wang W."/>
            <person name="Yang Q."/>
            <person name="Chen L."/>
            <person name="Sun Z."/>
            <person name="Wang K."/>
            <person name="Pan B."/>
            <person name="Chen J."/>
            <person name="Bao Y."/>
            <person name="Liu F."/>
            <person name="Qi X."/>
            <person name="Gang D.R."/>
            <person name="Wen J."/>
            <person name="Li J."/>
        </authorList>
    </citation>
    <scope>NUCLEOTIDE SEQUENCE</scope>
    <source>
        <strain evidence="9">Dzin_1.0</strain>
    </source>
</reference>
<reference evidence="9" key="1">
    <citation type="submission" date="2021-03" db="EMBL/GenBank/DDBJ databases">
        <authorList>
            <person name="Li Z."/>
            <person name="Yang C."/>
        </authorList>
    </citation>
    <scope>NUCLEOTIDE SEQUENCE</scope>
    <source>
        <strain evidence="9">Dzin_1.0</strain>
        <tissue evidence="9">Leaf</tissue>
    </source>
</reference>
<keyword evidence="10" id="KW-1185">Reference proteome</keyword>
<keyword evidence="5" id="KW-0234">DNA repair</keyword>
<dbReference type="PANTHER" id="PTHR12663:SF3">
    <property type="entry name" value="SISTER CHROMATID COHESION PROTEIN PDS5 HOMOLOG C"/>
    <property type="match status" value="1"/>
</dbReference>